<dbReference type="InterPro" id="IPR023393">
    <property type="entry name" value="START-like_dom_sf"/>
</dbReference>
<keyword evidence="3" id="KW-0805">Transcription regulation</keyword>
<accession>A0AA36EGH7</accession>
<evidence type="ECO:0000256" key="4">
    <source>
        <dbReference type="ARBA" id="ARBA00023054"/>
    </source>
</evidence>
<keyword evidence="6" id="KW-0371">Homeobox</keyword>
<evidence type="ECO:0000313" key="12">
    <source>
        <dbReference type="Proteomes" id="UP001177003"/>
    </source>
</evidence>
<evidence type="ECO:0000259" key="10">
    <source>
        <dbReference type="PROSITE" id="PS50848"/>
    </source>
</evidence>
<evidence type="ECO:0000256" key="8">
    <source>
        <dbReference type="ARBA" id="ARBA00023242"/>
    </source>
</evidence>
<dbReference type="GO" id="GO:0003677">
    <property type="term" value="F:DNA binding"/>
    <property type="evidence" value="ECO:0007669"/>
    <property type="project" value="UniProtKB-KW"/>
</dbReference>
<evidence type="ECO:0000256" key="5">
    <source>
        <dbReference type="ARBA" id="ARBA00023125"/>
    </source>
</evidence>
<keyword evidence="12" id="KW-1185">Reference proteome</keyword>
<feature type="domain" description="START" evidence="10">
    <location>
        <begin position="220"/>
        <end position="452"/>
    </location>
</feature>
<dbReference type="Pfam" id="PF25797">
    <property type="entry name" value="PDF2_C"/>
    <property type="match status" value="1"/>
</dbReference>
<comment type="subcellular location">
    <subcellularLocation>
        <location evidence="1">Nucleus</location>
    </subcellularLocation>
</comment>
<evidence type="ECO:0000256" key="3">
    <source>
        <dbReference type="ARBA" id="ARBA00023015"/>
    </source>
</evidence>
<evidence type="ECO:0000256" key="6">
    <source>
        <dbReference type="ARBA" id="ARBA00023155"/>
    </source>
</evidence>
<dbReference type="PROSITE" id="PS50848">
    <property type="entry name" value="START"/>
    <property type="match status" value="1"/>
</dbReference>
<keyword evidence="9" id="KW-0472">Membrane</keyword>
<dbReference type="SUPFAM" id="SSF55961">
    <property type="entry name" value="Bet v1-like"/>
    <property type="match status" value="2"/>
</dbReference>
<name>A0AA36EGH7_LACSI</name>
<dbReference type="InterPro" id="IPR042160">
    <property type="entry name" value="HD-Zip_IV"/>
</dbReference>
<feature type="transmembrane region" description="Helical" evidence="9">
    <location>
        <begin position="45"/>
        <end position="64"/>
    </location>
</feature>
<keyword evidence="7" id="KW-0804">Transcription</keyword>
<proteinExistence type="inferred from homology"/>
<dbReference type="InterPro" id="IPR057993">
    <property type="entry name" value="HD-Zip_IV_C"/>
</dbReference>
<evidence type="ECO:0000256" key="2">
    <source>
        <dbReference type="ARBA" id="ARBA00006789"/>
    </source>
</evidence>
<dbReference type="SMART" id="SM00234">
    <property type="entry name" value="START"/>
    <property type="match status" value="1"/>
</dbReference>
<dbReference type="AlphaFoldDB" id="A0AA36EGH7"/>
<evidence type="ECO:0000313" key="11">
    <source>
        <dbReference type="EMBL" id="CAI9292600.1"/>
    </source>
</evidence>
<evidence type="ECO:0000256" key="9">
    <source>
        <dbReference type="SAM" id="Phobius"/>
    </source>
</evidence>
<comment type="similarity">
    <text evidence="2">Belongs to the HD-ZIP homeobox family. Class IV subfamily.</text>
</comment>
<gene>
    <name evidence="11" type="ORF">LSALG_LOCUS31662</name>
</gene>
<organism evidence="11 12">
    <name type="scientific">Lactuca saligna</name>
    <name type="common">Willowleaf lettuce</name>
    <dbReference type="NCBI Taxonomy" id="75948"/>
    <lineage>
        <taxon>Eukaryota</taxon>
        <taxon>Viridiplantae</taxon>
        <taxon>Streptophyta</taxon>
        <taxon>Embryophyta</taxon>
        <taxon>Tracheophyta</taxon>
        <taxon>Spermatophyta</taxon>
        <taxon>Magnoliopsida</taxon>
        <taxon>eudicotyledons</taxon>
        <taxon>Gunneridae</taxon>
        <taxon>Pentapetalae</taxon>
        <taxon>asterids</taxon>
        <taxon>campanulids</taxon>
        <taxon>Asterales</taxon>
        <taxon>Asteraceae</taxon>
        <taxon>Cichorioideae</taxon>
        <taxon>Cichorieae</taxon>
        <taxon>Lactucinae</taxon>
        <taxon>Lactuca</taxon>
    </lineage>
</organism>
<dbReference type="Proteomes" id="UP001177003">
    <property type="component" value="Chromosome 7"/>
</dbReference>
<dbReference type="FunFam" id="3.30.530.20:FF:000026">
    <property type="entry name" value="Homeobox-leucine zipper protein GLABRA 2"/>
    <property type="match status" value="1"/>
</dbReference>
<keyword evidence="8" id="KW-0539">Nucleus</keyword>
<dbReference type="CDD" id="cd08875">
    <property type="entry name" value="START_ArGLABRA2_like"/>
    <property type="match status" value="1"/>
</dbReference>
<dbReference type="PANTHER" id="PTHR45654">
    <property type="entry name" value="HOMEOBOX-LEUCINE ZIPPER PROTEIN MERISTEM L1"/>
    <property type="match status" value="1"/>
</dbReference>
<dbReference type="EMBL" id="OX465083">
    <property type="protein sequence ID" value="CAI9292600.1"/>
    <property type="molecule type" value="Genomic_DNA"/>
</dbReference>
<dbReference type="Pfam" id="PF01852">
    <property type="entry name" value="START"/>
    <property type="match status" value="1"/>
</dbReference>
<dbReference type="PANTHER" id="PTHR45654:SF94">
    <property type="entry name" value="START DOMAIN, HOMEODOMAIN-LIKE, START-LIKE DOMAIN PROTEIN-RELATED"/>
    <property type="match status" value="1"/>
</dbReference>
<evidence type="ECO:0000256" key="7">
    <source>
        <dbReference type="ARBA" id="ARBA00023163"/>
    </source>
</evidence>
<reference evidence="11" key="1">
    <citation type="submission" date="2023-04" db="EMBL/GenBank/DDBJ databases">
        <authorList>
            <person name="Vijverberg K."/>
            <person name="Xiong W."/>
            <person name="Schranz E."/>
        </authorList>
    </citation>
    <scope>NUCLEOTIDE SEQUENCE</scope>
</reference>
<keyword evidence="9" id="KW-1133">Transmembrane helix</keyword>
<dbReference type="GO" id="GO:0005634">
    <property type="term" value="C:nucleus"/>
    <property type="evidence" value="ECO:0007669"/>
    <property type="project" value="UniProtKB-SubCell"/>
</dbReference>
<dbReference type="InterPro" id="IPR002913">
    <property type="entry name" value="START_lipid-bd_dom"/>
</dbReference>
<protein>
    <recommendedName>
        <fullName evidence="10">START domain-containing protein</fullName>
    </recommendedName>
</protein>
<sequence length="693" mass="76101">MTISGTISWKLFQAMIKIPINMPIKRNATIAILNIKSRKWKRESFFYPNLEYLIFVGFTLMGVVRTHLMFFKEYPHPDDKQRKELGRRLSLEPLQTQHERFDNSKLRNENEKLRAENIRYKEALANATCPNCGGPTAIGEMSFNEQQLKIENARLREEIDRISGIAAKYIGKPMLSNPDASSQGPPRSLELPVASFSPQQGMLGEMFGANDLLQSLAGPIEAEKPTIIDLAVTAMEELVRKAQVCEPLWVPTSNNSHEILSEDEYLRSFPRGIGPKLMGFKSEASRESMVISMNHMTIVEILMDVHQWSNVFCGIVSRAMTLEVLSTGVAGNYNGALQVMRAEYQIPSPLVPTRENYFVRYCKQHGDGTWAVVDVSMDNMGSSSISRCRRRPSGCLIQELPNGYSKVTWIEHVEVDNGDVHDIYKVLVNSGLAFGAKRWVATLDRQSERLASAMASNIPAGDVGVITSPEGRKSMLKLAERMVLSFCSGVGASTAHTWTSLSGSGGDDVRVMTRKSVDDPGRPSGIVLSAATSFWLPVHPKQLLNFLRDENSRNEWDILSNCGHVEEIAHIANGRDPGNCVSLLRVNSANSSQSNMLILQDSTTDSTGDPDYVALLPSGFAILPDGPVDYEGGALVSGTGGSLLTIAFQILVDSDPTSKLSLGSVAIVNSLIKSTVERIKAAVASNMSKAMGI</sequence>
<dbReference type="GO" id="GO:0008289">
    <property type="term" value="F:lipid binding"/>
    <property type="evidence" value="ECO:0007669"/>
    <property type="project" value="InterPro"/>
</dbReference>
<keyword evidence="4" id="KW-0175">Coiled coil</keyword>
<evidence type="ECO:0000256" key="1">
    <source>
        <dbReference type="ARBA" id="ARBA00004123"/>
    </source>
</evidence>
<dbReference type="Gene3D" id="3.30.530.20">
    <property type="match status" value="1"/>
</dbReference>
<keyword evidence="5" id="KW-0238">DNA-binding</keyword>
<keyword evidence="9" id="KW-0812">Transmembrane</keyword>